<reference evidence="3" key="1">
    <citation type="submission" date="2025-08" db="UniProtKB">
        <authorList>
            <consortium name="RefSeq"/>
        </authorList>
    </citation>
    <scope>IDENTIFICATION</scope>
    <source>
        <tissue evidence="3">Whole organism</tissue>
    </source>
</reference>
<evidence type="ECO:0000256" key="1">
    <source>
        <dbReference type="SAM" id="MobiDB-lite"/>
    </source>
</evidence>
<accession>A0A6J1TF08</accession>
<protein>
    <submittedName>
        <fullName evidence="3">Uncharacterized protein LOC113216320</fullName>
    </submittedName>
</protein>
<dbReference type="KEGG" id="foc:113216320"/>
<gene>
    <name evidence="3" type="primary">LOC113216320</name>
</gene>
<proteinExistence type="predicted"/>
<keyword evidence="2" id="KW-1185">Reference proteome</keyword>
<dbReference type="RefSeq" id="XP_026291853.2">
    <property type="nucleotide sequence ID" value="XM_026436068.2"/>
</dbReference>
<feature type="compositionally biased region" description="Polar residues" evidence="1">
    <location>
        <begin position="12"/>
        <end position="28"/>
    </location>
</feature>
<feature type="region of interest" description="Disordered" evidence="1">
    <location>
        <begin position="1"/>
        <end position="38"/>
    </location>
</feature>
<dbReference type="Proteomes" id="UP000504606">
    <property type="component" value="Unplaced"/>
</dbReference>
<dbReference type="AlphaFoldDB" id="A0A6J1TF08"/>
<evidence type="ECO:0000313" key="3">
    <source>
        <dbReference type="RefSeq" id="XP_026291853.2"/>
    </source>
</evidence>
<organism evidence="2 3">
    <name type="scientific">Frankliniella occidentalis</name>
    <name type="common">Western flower thrips</name>
    <name type="synonym">Euthrips occidentalis</name>
    <dbReference type="NCBI Taxonomy" id="133901"/>
    <lineage>
        <taxon>Eukaryota</taxon>
        <taxon>Metazoa</taxon>
        <taxon>Ecdysozoa</taxon>
        <taxon>Arthropoda</taxon>
        <taxon>Hexapoda</taxon>
        <taxon>Insecta</taxon>
        <taxon>Pterygota</taxon>
        <taxon>Neoptera</taxon>
        <taxon>Paraneoptera</taxon>
        <taxon>Thysanoptera</taxon>
        <taxon>Terebrantia</taxon>
        <taxon>Thripoidea</taxon>
        <taxon>Thripidae</taxon>
        <taxon>Frankliniella</taxon>
    </lineage>
</organism>
<dbReference type="GeneID" id="113216320"/>
<sequence>MATPTGLFLLPQTPQTPQKRNNQLSTRTPIAASSRMPAQPKLQILTTPGSARSKIMASWSSSSVQTPQLNSRVKDTSLQARYEKGMLQGLKVMELKAFLSGKIKRVSGLNKTQLCEEVEKYYVSFDSA</sequence>
<name>A0A6J1TF08_FRAOC</name>
<evidence type="ECO:0000313" key="2">
    <source>
        <dbReference type="Proteomes" id="UP000504606"/>
    </source>
</evidence>